<feature type="transmembrane region" description="Helical" evidence="7">
    <location>
        <begin position="178"/>
        <end position="199"/>
    </location>
</feature>
<dbReference type="SUPFAM" id="SSF161098">
    <property type="entry name" value="MetI-like"/>
    <property type="match status" value="1"/>
</dbReference>
<dbReference type="RefSeq" id="WP_375528566.1">
    <property type="nucleotide sequence ID" value="NZ_JBHILM010000051.1"/>
</dbReference>
<comment type="subcellular location">
    <subcellularLocation>
        <location evidence="1 7">Cell membrane</location>
        <topology evidence="1 7">Multi-pass membrane protein</topology>
    </subcellularLocation>
</comment>
<feature type="domain" description="ABC transmembrane type-1" evidence="8">
    <location>
        <begin position="131"/>
        <end position="346"/>
    </location>
</feature>
<keyword evidence="2 7" id="KW-0813">Transport</keyword>
<dbReference type="Proteomes" id="UP001580407">
    <property type="component" value="Unassembled WGS sequence"/>
</dbReference>
<dbReference type="PANTHER" id="PTHR43163">
    <property type="entry name" value="DIPEPTIDE TRANSPORT SYSTEM PERMEASE PROTEIN DPPB-RELATED"/>
    <property type="match status" value="1"/>
</dbReference>
<proteinExistence type="inferred from homology"/>
<evidence type="ECO:0000256" key="1">
    <source>
        <dbReference type="ARBA" id="ARBA00004651"/>
    </source>
</evidence>
<feature type="transmembrane region" description="Helical" evidence="7">
    <location>
        <begin position="135"/>
        <end position="157"/>
    </location>
</feature>
<evidence type="ECO:0000259" key="8">
    <source>
        <dbReference type="PROSITE" id="PS50928"/>
    </source>
</evidence>
<evidence type="ECO:0000256" key="3">
    <source>
        <dbReference type="ARBA" id="ARBA00022475"/>
    </source>
</evidence>
<gene>
    <name evidence="9" type="ORF">ACE3NQ_28730</name>
</gene>
<comment type="similarity">
    <text evidence="7">Belongs to the binding-protein-dependent transport system permease family.</text>
</comment>
<dbReference type="PROSITE" id="PS50928">
    <property type="entry name" value="ABC_TM1"/>
    <property type="match status" value="1"/>
</dbReference>
<name>A0ABV5BH13_9BACL</name>
<keyword evidence="3" id="KW-1003">Cell membrane</keyword>
<feature type="transmembrane region" description="Helical" evidence="7">
    <location>
        <begin position="325"/>
        <end position="349"/>
    </location>
</feature>
<evidence type="ECO:0000256" key="6">
    <source>
        <dbReference type="ARBA" id="ARBA00023136"/>
    </source>
</evidence>
<keyword evidence="4 7" id="KW-0812">Transmembrane</keyword>
<evidence type="ECO:0000313" key="9">
    <source>
        <dbReference type="EMBL" id="MFB5684900.1"/>
    </source>
</evidence>
<dbReference type="Pfam" id="PF00528">
    <property type="entry name" value="BPD_transp_1"/>
    <property type="match status" value="1"/>
</dbReference>
<evidence type="ECO:0000256" key="2">
    <source>
        <dbReference type="ARBA" id="ARBA00022448"/>
    </source>
</evidence>
<dbReference type="InterPro" id="IPR000515">
    <property type="entry name" value="MetI-like"/>
</dbReference>
<dbReference type="Pfam" id="PF19300">
    <property type="entry name" value="BPD_transp_1_N"/>
    <property type="match status" value="1"/>
</dbReference>
<dbReference type="CDD" id="cd06261">
    <property type="entry name" value="TM_PBP2"/>
    <property type="match status" value="1"/>
</dbReference>
<keyword evidence="10" id="KW-1185">Reference proteome</keyword>
<dbReference type="PANTHER" id="PTHR43163:SF9">
    <property type="entry name" value="ABC TRANSPORTER PERMEASE PROTEIN"/>
    <property type="match status" value="1"/>
</dbReference>
<dbReference type="InterPro" id="IPR035906">
    <property type="entry name" value="MetI-like_sf"/>
</dbReference>
<organism evidence="9 10">
    <name type="scientific">Paenibacillus terreus</name>
    <dbReference type="NCBI Taxonomy" id="1387834"/>
    <lineage>
        <taxon>Bacteria</taxon>
        <taxon>Bacillati</taxon>
        <taxon>Bacillota</taxon>
        <taxon>Bacilli</taxon>
        <taxon>Bacillales</taxon>
        <taxon>Paenibacillaceae</taxon>
        <taxon>Paenibacillus</taxon>
    </lineage>
</organism>
<feature type="transmembrane region" description="Helical" evidence="7">
    <location>
        <begin position="44"/>
        <end position="65"/>
    </location>
</feature>
<evidence type="ECO:0000256" key="4">
    <source>
        <dbReference type="ARBA" id="ARBA00022692"/>
    </source>
</evidence>
<dbReference type="EMBL" id="JBHILM010000051">
    <property type="protein sequence ID" value="MFB5684900.1"/>
    <property type="molecule type" value="Genomic_DNA"/>
</dbReference>
<keyword evidence="6 7" id="KW-0472">Membrane</keyword>
<evidence type="ECO:0000256" key="7">
    <source>
        <dbReference type="RuleBase" id="RU363032"/>
    </source>
</evidence>
<dbReference type="InterPro" id="IPR045621">
    <property type="entry name" value="BPD_transp_1_N"/>
</dbReference>
<evidence type="ECO:0000313" key="10">
    <source>
        <dbReference type="Proteomes" id="UP001580407"/>
    </source>
</evidence>
<feature type="transmembrane region" description="Helical" evidence="7">
    <location>
        <begin position="219"/>
        <end position="239"/>
    </location>
</feature>
<evidence type="ECO:0000256" key="5">
    <source>
        <dbReference type="ARBA" id="ARBA00022989"/>
    </source>
</evidence>
<protein>
    <submittedName>
        <fullName evidence="9">ABC transporter permease</fullName>
    </submittedName>
</protein>
<feature type="transmembrane region" description="Helical" evidence="7">
    <location>
        <begin position="277"/>
        <end position="305"/>
    </location>
</feature>
<comment type="caution">
    <text evidence="9">The sequence shown here is derived from an EMBL/GenBank/DDBJ whole genome shotgun (WGS) entry which is preliminary data.</text>
</comment>
<accession>A0ABV5BH13</accession>
<sequence>MCAARPCSPGEGKQSFRLRLLHIEAAKYLIVEVTQVSRYIARRALTGALIVLVSIFLNFMLIHLAPGDPVSILSGKDSPSPEMEAALRAKYGLDQPVLVQFGAYIRTLLQGDLGESILSGRPVAEMIAERIGPTLLLALTTAVLSVMIGTALGIHCARRQGTKLDTTLSGISYLFDAMPPFWLGMMFILAFASTLKLFPTAGMVDMRADYEGIQYVADVLRHLFLPALTLTLLNIPYFFRIARASVIQVMSEDFVMTFRAAGMKESRIFYKYIFKNSILPTVTVFGITLAYIITGVSIIEIVFSWPGMGNFMMNAISRRDYPLLMGLYLILSVSVAVNMILTDIVYAWIDPRIRYN</sequence>
<keyword evidence="5 7" id="KW-1133">Transmembrane helix</keyword>
<reference evidence="9 10" key="1">
    <citation type="submission" date="2024-09" db="EMBL/GenBank/DDBJ databases">
        <authorList>
            <person name="Ruan L."/>
        </authorList>
    </citation>
    <scope>NUCLEOTIDE SEQUENCE [LARGE SCALE GENOMIC DNA]</scope>
    <source>
        <strain evidence="9 10">D33</strain>
    </source>
</reference>
<dbReference type="Gene3D" id="1.10.3720.10">
    <property type="entry name" value="MetI-like"/>
    <property type="match status" value="1"/>
</dbReference>